<evidence type="ECO:0000313" key="8">
    <source>
        <dbReference type="EMBL" id="SDQ74700.1"/>
    </source>
</evidence>
<evidence type="ECO:0000256" key="4">
    <source>
        <dbReference type="ARBA" id="ARBA00022692"/>
    </source>
</evidence>
<name>A0ABY0TG39_9PROT</name>
<dbReference type="Pfam" id="PF07681">
    <property type="entry name" value="DoxX"/>
    <property type="match status" value="1"/>
</dbReference>
<dbReference type="InterPro" id="IPR032808">
    <property type="entry name" value="DoxX"/>
</dbReference>
<dbReference type="Proteomes" id="UP000183471">
    <property type="component" value="Unassembled WGS sequence"/>
</dbReference>
<evidence type="ECO:0000256" key="3">
    <source>
        <dbReference type="ARBA" id="ARBA00022475"/>
    </source>
</evidence>
<feature type="transmembrane region" description="Helical" evidence="7">
    <location>
        <begin position="13"/>
        <end position="32"/>
    </location>
</feature>
<organism evidence="8 9">
    <name type="scientific">Nitrosospira multiformis</name>
    <dbReference type="NCBI Taxonomy" id="1231"/>
    <lineage>
        <taxon>Bacteria</taxon>
        <taxon>Pseudomonadati</taxon>
        <taxon>Pseudomonadota</taxon>
        <taxon>Betaproteobacteria</taxon>
        <taxon>Nitrosomonadales</taxon>
        <taxon>Nitrosomonadaceae</taxon>
        <taxon>Nitrosospira</taxon>
    </lineage>
</organism>
<protein>
    <submittedName>
        <fullName evidence="8">Oxidoreductase</fullName>
    </submittedName>
</protein>
<evidence type="ECO:0000256" key="7">
    <source>
        <dbReference type="SAM" id="Phobius"/>
    </source>
</evidence>
<comment type="caution">
    <text evidence="8">The sequence shown here is derived from an EMBL/GenBank/DDBJ whole genome shotgun (WGS) entry which is preliminary data.</text>
</comment>
<evidence type="ECO:0000256" key="5">
    <source>
        <dbReference type="ARBA" id="ARBA00022989"/>
    </source>
</evidence>
<keyword evidence="6 7" id="KW-0472">Membrane</keyword>
<dbReference type="InterPro" id="IPR051907">
    <property type="entry name" value="DoxX-like_oxidoreductase"/>
</dbReference>
<keyword evidence="3" id="KW-1003">Cell membrane</keyword>
<keyword evidence="9" id="KW-1185">Reference proteome</keyword>
<feature type="transmembrane region" description="Helical" evidence="7">
    <location>
        <begin position="79"/>
        <end position="98"/>
    </location>
</feature>
<dbReference type="PANTHER" id="PTHR33452">
    <property type="entry name" value="OXIDOREDUCTASE CATD-RELATED"/>
    <property type="match status" value="1"/>
</dbReference>
<reference evidence="8 9" key="1">
    <citation type="submission" date="2016-10" db="EMBL/GenBank/DDBJ databases">
        <authorList>
            <person name="Varghese N."/>
            <person name="Submissions S."/>
        </authorList>
    </citation>
    <scope>NUCLEOTIDE SEQUENCE [LARGE SCALE GENOMIC DNA]</scope>
    <source>
        <strain evidence="8 9">Nl1</strain>
    </source>
</reference>
<comment type="similarity">
    <text evidence="2">Belongs to the DoxX family.</text>
</comment>
<comment type="subcellular location">
    <subcellularLocation>
        <location evidence="1">Cell membrane</location>
        <topology evidence="1">Multi-pass membrane protein</topology>
    </subcellularLocation>
</comment>
<evidence type="ECO:0000256" key="6">
    <source>
        <dbReference type="ARBA" id="ARBA00023136"/>
    </source>
</evidence>
<dbReference type="RefSeq" id="WP_074632274.1">
    <property type="nucleotide sequence ID" value="NZ_FNKY01000001.1"/>
</dbReference>
<gene>
    <name evidence="8" type="ORF">SAMN05216402_2125</name>
</gene>
<feature type="transmembrane region" description="Helical" evidence="7">
    <location>
        <begin position="52"/>
        <end position="72"/>
    </location>
</feature>
<evidence type="ECO:0000256" key="2">
    <source>
        <dbReference type="ARBA" id="ARBA00006679"/>
    </source>
</evidence>
<evidence type="ECO:0000256" key="1">
    <source>
        <dbReference type="ARBA" id="ARBA00004651"/>
    </source>
</evidence>
<keyword evidence="4 7" id="KW-0812">Transmembrane</keyword>
<keyword evidence="5 7" id="KW-1133">Transmembrane helix</keyword>
<dbReference type="PANTHER" id="PTHR33452:SF1">
    <property type="entry name" value="INNER MEMBRANE PROTEIN YPHA-RELATED"/>
    <property type="match status" value="1"/>
</dbReference>
<feature type="transmembrane region" description="Helical" evidence="7">
    <location>
        <begin position="110"/>
        <end position="131"/>
    </location>
</feature>
<proteinExistence type="inferred from homology"/>
<dbReference type="EMBL" id="FNKY01000001">
    <property type="protein sequence ID" value="SDQ74700.1"/>
    <property type="molecule type" value="Genomic_DNA"/>
</dbReference>
<evidence type="ECO:0000313" key="9">
    <source>
        <dbReference type="Proteomes" id="UP000183471"/>
    </source>
</evidence>
<sequence length="134" mass="14449">MLNQSRFDDIGKLIVRMMVGVLMLLHGLHKILNPGSLDSIRNMLASISLPSLLAYGVYFGEVVGALMVILGVYSRIGGLLIAGNMLFALALAHRAQIFTLTNMGGWALELQGFFLLSGLAIIFLGSGRFALKPD</sequence>
<accession>A0ABY0TG39</accession>